<dbReference type="AlphaFoldDB" id="A0A9X2U3V7"/>
<evidence type="ECO:0000313" key="2">
    <source>
        <dbReference type="Proteomes" id="UP001155034"/>
    </source>
</evidence>
<sequence length="85" mass="9646">MAMIFALACYPPWSRPALVVPLSFAAALRGGGPTRLFRSLPPALLLRDELFCGYIFYGYSQFQQNFQCDRPWPVSEIPRLQPQVP</sequence>
<name>A0A9X2U3V7_9BACT</name>
<gene>
    <name evidence="1" type="ORF">GGP82_002684</name>
</gene>
<comment type="caution">
    <text evidence="1">The sequence shown here is derived from an EMBL/GenBank/DDBJ whole genome shotgun (WGS) entry which is preliminary data.</text>
</comment>
<reference evidence="1" key="1">
    <citation type="submission" date="2022-08" db="EMBL/GenBank/DDBJ databases">
        <title>Genomic Encyclopedia of Type Strains, Phase V (KMG-V): Genome sequencing to study the core and pangenomes of soil and plant-associated prokaryotes.</title>
        <authorList>
            <person name="Whitman W."/>
        </authorList>
    </citation>
    <scope>NUCLEOTIDE SEQUENCE</scope>
    <source>
        <strain evidence="1">SP2016B</strain>
    </source>
</reference>
<dbReference type="Proteomes" id="UP001155034">
    <property type="component" value="Unassembled WGS sequence"/>
</dbReference>
<proteinExistence type="predicted"/>
<accession>A0A9X2U3V7</accession>
<evidence type="ECO:0000313" key="1">
    <source>
        <dbReference type="EMBL" id="MCS3866113.1"/>
    </source>
</evidence>
<organism evidence="1 2">
    <name type="scientific">Salinibacter ruber</name>
    <dbReference type="NCBI Taxonomy" id="146919"/>
    <lineage>
        <taxon>Bacteria</taxon>
        <taxon>Pseudomonadati</taxon>
        <taxon>Rhodothermota</taxon>
        <taxon>Rhodothermia</taxon>
        <taxon>Rhodothermales</taxon>
        <taxon>Salinibacteraceae</taxon>
        <taxon>Salinibacter</taxon>
    </lineage>
</organism>
<protein>
    <submittedName>
        <fullName evidence="1">Uncharacterized protein</fullName>
    </submittedName>
</protein>
<dbReference type="EMBL" id="JANTYZ010000009">
    <property type="protein sequence ID" value="MCS3866113.1"/>
    <property type="molecule type" value="Genomic_DNA"/>
</dbReference>